<dbReference type="SUPFAM" id="SSF47384">
    <property type="entry name" value="Homodimeric domain of signal transducing histidine kinase"/>
    <property type="match status" value="1"/>
</dbReference>
<dbReference type="PANTHER" id="PTHR43711:SF1">
    <property type="entry name" value="HISTIDINE KINASE 1"/>
    <property type="match status" value="1"/>
</dbReference>
<dbReference type="Pfam" id="PF16927">
    <property type="entry name" value="HisKA_7TM"/>
    <property type="match status" value="1"/>
</dbReference>
<dbReference type="SMART" id="SM00387">
    <property type="entry name" value="HATPase_c"/>
    <property type="match status" value="1"/>
</dbReference>
<evidence type="ECO:0000256" key="9">
    <source>
        <dbReference type="SAM" id="Phobius"/>
    </source>
</evidence>
<dbReference type="SMART" id="SM00388">
    <property type="entry name" value="HisKA"/>
    <property type="match status" value="1"/>
</dbReference>
<evidence type="ECO:0000259" key="10">
    <source>
        <dbReference type="PROSITE" id="PS50109"/>
    </source>
</evidence>
<evidence type="ECO:0000256" key="2">
    <source>
        <dbReference type="ARBA" id="ARBA00012438"/>
    </source>
</evidence>
<feature type="transmembrane region" description="Helical" evidence="9">
    <location>
        <begin position="65"/>
        <end position="86"/>
    </location>
</feature>
<evidence type="ECO:0000313" key="11">
    <source>
        <dbReference type="EMBL" id="MBB3152822.1"/>
    </source>
</evidence>
<keyword evidence="9" id="KW-0472">Membrane</keyword>
<evidence type="ECO:0000256" key="1">
    <source>
        <dbReference type="ARBA" id="ARBA00000085"/>
    </source>
</evidence>
<dbReference type="Pfam" id="PF02518">
    <property type="entry name" value="HATPase_c"/>
    <property type="match status" value="1"/>
</dbReference>
<name>A0A7W5C801_9BACL</name>
<comment type="caution">
    <text evidence="11">The sequence shown here is derived from an EMBL/GenBank/DDBJ whole genome shotgun (WGS) entry which is preliminary data.</text>
</comment>
<feature type="transmembrane region" description="Helical" evidence="9">
    <location>
        <begin position="98"/>
        <end position="116"/>
    </location>
</feature>
<dbReference type="InterPro" id="IPR036097">
    <property type="entry name" value="HisK_dim/P_sf"/>
</dbReference>
<organism evidence="11 12">
    <name type="scientific">Paenibacillus endophyticus</name>
    <dbReference type="NCBI Taxonomy" id="1294268"/>
    <lineage>
        <taxon>Bacteria</taxon>
        <taxon>Bacillati</taxon>
        <taxon>Bacillota</taxon>
        <taxon>Bacilli</taxon>
        <taxon>Bacillales</taxon>
        <taxon>Paenibacillaceae</taxon>
        <taxon>Paenibacillus</taxon>
    </lineage>
</organism>
<feature type="transmembrane region" description="Helical" evidence="9">
    <location>
        <begin position="209"/>
        <end position="229"/>
    </location>
</feature>
<evidence type="ECO:0000313" key="12">
    <source>
        <dbReference type="Proteomes" id="UP000518605"/>
    </source>
</evidence>
<comment type="catalytic activity">
    <reaction evidence="1">
        <text>ATP + protein L-histidine = ADP + protein N-phospho-L-histidine.</text>
        <dbReference type="EC" id="2.7.13.3"/>
    </reaction>
</comment>
<dbReference type="GO" id="GO:0005524">
    <property type="term" value="F:ATP binding"/>
    <property type="evidence" value="ECO:0007669"/>
    <property type="project" value="UniProtKB-KW"/>
</dbReference>
<dbReference type="Pfam" id="PF00512">
    <property type="entry name" value="HisKA"/>
    <property type="match status" value="1"/>
</dbReference>
<feature type="transmembrane region" description="Helical" evidence="9">
    <location>
        <begin position="151"/>
        <end position="169"/>
    </location>
</feature>
<gene>
    <name evidence="11" type="ORF">FHS16_002879</name>
</gene>
<keyword evidence="8" id="KW-0902">Two-component regulatory system</keyword>
<dbReference type="GO" id="GO:0000155">
    <property type="term" value="F:phosphorelay sensor kinase activity"/>
    <property type="evidence" value="ECO:0007669"/>
    <property type="project" value="InterPro"/>
</dbReference>
<dbReference type="InterPro" id="IPR005467">
    <property type="entry name" value="His_kinase_dom"/>
</dbReference>
<dbReference type="Gene3D" id="3.30.450.20">
    <property type="entry name" value="PAS domain"/>
    <property type="match status" value="1"/>
</dbReference>
<dbReference type="EC" id="2.7.13.3" evidence="2"/>
<evidence type="ECO:0000256" key="5">
    <source>
        <dbReference type="ARBA" id="ARBA00022741"/>
    </source>
</evidence>
<keyword evidence="5" id="KW-0547">Nucleotide-binding</keyword>
<keyword evidence="9" id="KW-1133">Transmembrane helix</keyword>
<evidence type="ECO:0000256" key="6">
    <source>
        <dbReference type="ARBA" id="ARBA00022777"/>
    </source>
</evidence>
<keyword evidence="4" id="KW-0808">Transferase</keyword>
<feature type="transmembrane region" description="Helical" evidence="9">
    <location>
        <begin position="181"/>
        <end position="203"/>
    </location>
</feature>
<accession>A0A7W5C801</accession>
<evidence type="ECO:0000256" key="8">
    <source>
        <dbReference type="ARBA" id="ARBA00023012"/>
    </source>
</evidence>
<keyword evidence="6 11" id="KW-0418">Kinase</keyword>
<evidence type="ECO:0000256" key="3">
    <source>
        <dbReference type="ARBA" id="ARBA00022553"/>
    </source>
</evidence>
<sequence length="594" mass="67778">MSYNIYLSVFLMAAACCAIIICYLCWKRRDLPISVSYGLGMLTGVFYTFGYAFEIVSTSLDHIRFWLRLEYMGIPFGTLFWFIMVLQYTGRQALVNKRVVAALMSVPMITFIAHHTNELHHLFYKSMTLDYSEGFPVLVLEKGPLYYTHVYYSYVFFVIGTVMLVRMFLKETPRIKKQVALMIIGSWGPFGFALIYVSDIVYMPIDISPFGFVFSGIFYMWGIYQFNMLRLAPLAHQKMFESMQDAVIVLDMDNSLMSFNQSAAETIQSLSKKKIGQPAAAIFSEYPLLLERVVHLPFHASHTQISGHLDELFFNIHMSYVNNSRRKPVGKMILLIDVTESVRSEQKLLENARQLSELNTFKDKMFNVVAHDIRDPLAVLINLMELIEEEMQDQGESHDELLNEMGQQIKNTFDLVESLLDWFRSQRGGMVFRPVERDLLHAIQSNMRLLSVRSEAKRIHIYTDIPKGVFVYADKEMLDLIIRNLLSNAIKFTDFDGSIRIKAEISSNKVTVSVNDTGLGIPNDQADKLLQEAYPSSLAGTAGERGVGLGLTLCKEFVQLNGGEIWFESKPSQGSTFYFTIPIPPSESSSRYLA</sequence>
<dbReference type="PANTHER" id="PTHR43711">
    <property type="entry name" value="TWO-COMPONENT HISTIDINE KINASE"/>
    <property type="match status" value="1"/>
</dbReference>
<dbReference type="InterPro" id="IPR031621">
    <property type="entry name" value="HisKA_7TM"/>
</dbReference>
<proteinExistence type="predicted"/>
<evidence type="ECO:0000256" key="4">
    <source>
        <dbReference type="ARBA" id="ARBA00022679"/>
    </source>
</evidence>
<dbReference type="PRINTS" id="PR00344">
    <property type="entry name" value="BCTRLSENSOR"/>
</dbReference>
<reference evidence="11 12" key="1">
    <citation type="submission" date="2020-08" db="EMBL/GenBank/DDBJ databases">
        <title>Genomic Encyclopedia of Type Strains, Phase III (KMG-III): the genomes of soil and plant-associated and newly described type strains.</title>
        <authorList>
            <person name="Whitman W."/>
        </authorList>
    </citation>
    <scope>NUCLEOTIDE SEQUENCE [LARGE SCALE GENOMIC DNA]</scope>
    <source>
        <strain evidence="11 12">CECT 8234</strain>
    </source>
</reference>
<keyword evidence="12" id="KW-1185">Reference proteome</keyword>
<keyword evidence="9" id="KW-0812">Transmembrane</keyword>
<dbReference type="InterPro" id="IPR050736">
    <property type="entry name" value="Sensor_HK_Regulatory"/>
</dbReference>
<dbReference type="Gene3D" id="1.10.287.130">
    <property type="match status" value="1"/>
</dbReference>
<dbReference type="CDD" id="cd00082">
    <property type="entry name" value="HisKA"/>
    <property type="match status" value="1"/>
</dbReference>
<keyword evidence="3" id="KW-0597">Phosphoprotein</keyword>
<dbReference type="EMBL" id="JACHXW010000007">
    <property type="protein sequence ID" value="MBB3152822.1"/>
    <property type="molecule type" value="Genomic_DNA"/>
</dbReference>
<dbReference type="Proteomes" id="UP000518605">
    <property type="component" value="Unassembled WGS sequence"/>
</dbReference>
<feature type="transmembrane region" description="Helical" evidence="9">
    <location>
        <begin position="6"/>
        <end position="26"/>
    </location>
</feature>
<dbReference type="PROSITE" id="PS50109">
    <property type="entry name" value="HIS_KIN"/>
    <property type="match status" value="1"/>
</dbReference>
<feature type="transmembrane region" description="Helical" evidence="9">
    <location>
        <begin position="33"/>
        <end position="53"/>
    </location>
</feature>
<keyword evidence="7" id="KW-0067">ATP-binding</keyword>
<dbReference type="AlphaFoldDB" id="A0A7W5C801"/>
<dbReference type="RefSeq" id="WP_183563190.1">
    <property type="nucleotide sequence ID" value="NZ_CBCSLB010000006.1"/>
</dbReference>
<feature type="domain" description="Histidine kinase" evidence="10">
    <location>
        <begin position="368"/>
        <end position="585"/>
    </location>
</feature>
<dbReference type="InterPro" id="IPR004358">
    <property type="entry name" value="Sig_transdc_His_kin-like_C"/>
</dbReference>
<dbReference type="InterPro" id="IPR036890">
    <property type="entry name" value="HATPase_C_sf"/>
</dbReference>
<evidence type="ECO:0000256" key="7">
    <source>
        <dbReference type="ARBA" id="ARBA00022840"/>
    </source>
</evidence>
<protein>
    <recommendedName>
        <fullName evidence="2">histidine kinase</fullName>
        <ecNumber evidence="2">2.7.13.3</ecNumber>
    </recommendedName>
</protein>
<dbReference type="InterPro" id="IPR003661">
    <property type="entry name" value="HisK_dim/P_dom"/>
</dbReference>
<dbReference type="Gene3D" id="3.30.565.10">
    <property type="entry name" value="Histidine kinase-like ATPase, C-terminal domain"/>
    <property type="match status" value="1"/>
</dbReference>
<dbReference type="InterPro" id="IPR003594">
    <property type="entry name" value="HATPase_dom"/>
</dbReference>
<dbReference type="SUPFAM" id="SSF55874">
    <property type="entry name" value="ATPase domain of HSP90 chaperone/DNA topoisomerase II/histidine kinase"/>
    <property type="match status" value="1"/>
</dbReference>